<dbReference type="Proteomes" id="UP000635387">
    <property type="component" value="Unassembled WGS sequence"/>
</dbReference>
<evidence type="ECO:0000313" key="1">
    <source>
        <dbReference type="EMBL" id="GHH17067.1"/>
    </source>
</evidence>
<evidence type="ECO:0000313" key="2">
    <source>
        <dbReference type="Proteomes" id="UP000635387"/>
    </source>
</evidence>
<comment type="caution">
    <text evidence="1">The sequence shown here is derived from an EMBL/GenBank/DDBJ whole genome shotgun (WGS) entry which is preliminary data.</text>
</comment>
<dbReference type="EMBL" id="BNAY01000003">
    <property type="protein sequence ID" value="GHH17067.1"/>
    <property type="molecule type" value="Genomic_DNA"/>
</dbReference>
<proteinExistence type="predicted"/>
<name>A0ABQ3LIC6_9PSEU</name>
<protein>
    <submittedName>
        <fullName evidence="1">Uncharacterized protein</fullName>
    </submittedName>
</protein>
<sequence>MQLGFEMIQILAHFVPVEAVPGLGVLAPQGQQAVVSLGNHGHDGTCVPGVAVARLGDSPTCVGSQLRSLT</sequence>
<reference evidence="2" key="1">
    <citation type="journal article" date="2019" name="Int. J. Syst. Evol. Microbiol.">
        <title>The Global Catalogue of Microorganisms (GCM) 10K type strain sequencing project: providing services to taxonomists for standard genome sequencing and annotation.</title>
        <authorList>
            <consortium name="The Broad Institute Genomics Platform"/>
            <consortium name="The Broad Institute Genome Sequencing Center for Infectious Disease"/>
            <person name="Wu L."/>
            <person name="Ma J."/>
        </authorList>
    </citation>
    <scope>NUCLEOTIDE SEQUENCE [LARGE SCALE GENOMIC DNA]</scope>
    <source>
        <strain evidence="2">CGMCC 4.7683</strain>
    </source>
</reference>
<accession>A0ABQ3LIC6</accession>
<organism evidence="1 2">
    <name type="scientific">Amycolatopsis oliviviridis</name>
    <dbReference type="NCBI Taxonomy" id="1471590"/>
    <lineage>
        <taxon>Bacteria</taxon>
        <taxon>Bacillati</taxon>
        <taxon>Actinomycetota</taxon>
        <taxon>Actinomycetes</taxon>
        <taxon>Pseudonocardiales</taxon>
        <taxon>Pseudonocardiaceae</taxon>
        <taxon>Amycolatopsis</taxon>
    </lineage>
</organism>
<keyword evidence="2" id="KW-1185">Reference proteome</keyword>
<gene>
    <name evidence="1" type="ORF">GCM10017790_33480</name>
</gene>